<feature type="compositionally biased region" description="Low complexity" evidence="1">
    <location>
        <begin position="338"/>
        <end position="372"/>
    </location>
</feature>
<dbReference type="EMBL" id="OV651826">
    <property type="protein sequence ID" value="CAH1103099.1"/>
    <property type="molecule type" value="Genomic_DNA"/>
</dbReference>
<feature type="compositionally biased region" description="Pro residues" evidence="1">
    <location>
        <begin position="373"/>
        <end position="394"/>
    </location>
</feature>
<keyword evidence="4" id="KW-1185">Reference proteome</keyword>
<feature type="compositionally biased region" description="Low complexity" evidence="1">
    <location>
        <begin position="1020"/>
        <end position="1041"/>
    </location>
</feature>
<organism evidence="3 4">
    <name type="scientific">Psylliodes chrysocephalus</name>
    <dbReference type="NCBI Taxonomy" id="3402493"/>
    <lineage>
        <taxon>Eukaryota</taxon>
        <taxon>Metazoa</taxon>
        <taxon>Ecdysozoa</taxon>
        <taxon>Arthropoda</taxon>
        <taxon>Hexapoda</taxon>
        <taxon>Insecta</taxon>
        <taxon>Pterygota</taxon>
        <taxon>Neoptera</taxon>
        <taxon>Endopterygota</taxon>
        <taxon>Coleoptera</taxon>
        <taxon>Polyphaga</taxon>
        <taxon>Cucujiformia</taxon>
        <taxon>Chrysomeloidea</taxon>
        <taxon>Chrysomelidae</taxon>
        <taxon>Galerucinae</taxon>
        <taxon>Alticini</taxon>
        <taxon>Psylliodes</taxon>
    </lineage>
</organism>
<feature type="region of interest" description="Disordered" evidence="1">
    <location>
        <begin position="314"/>
        <end position="512"/>
    </location>
</feature>
<feature type="compositionally biased region" description="Basic and acidic residues" evidence="1">
    <location>
        <begin position="499"/>
        <end position="512"/>
    </location>
</feature>
<reference evidence="3" key="1">
    <citation type="submission" date="2022-01" db="EMBL/GenBank/DDBJ databases">
        <authorList>
            <person name="King R."/>
        </authorList>
    </citation>
    <scope>NUCLEOTIDE SEQUENCE</scope>
</reference>
<feature type="chain" id="PRO_5040476802" evidence="2">
    <location>
        <begin position="23"/>
        <end position="1111"/>
    </location>
</feature>
<protein>
    <submittedName>
        <fullName evidence="3">Uncharacterized protein</fullName>
    </submittedName>
</protein>
<evidence type="ECO:0000256" key="2">
    <source>
        <dbReference type="SAM" id="SignalP"/>
    </source>
</evidence>
<evidence type="ECO:0000313" key="4">
    <source>
        <dbReference type="Proteomes" id="UP001153636"/>
    </source>
</evidence>
<feature type="compositionally biased region" description="Polar residues" evidence="1">
    <location>
        <begin position="316"/>
        <end position="329"/>
    </location>
</feature>
<name>A0A9P0G5R4_9CUCU</name>
<sequence length="1111" mass="118072">MWSRQIFVAILCTFVVWQQVAAVVNNNPSSVEKSSPVPADNPEESKEKVEDDTQAAATEDKGNRREATLGDTYGAPVPVPLDSYLPAEPSNTNFPVPVYGVPESQSNSIVYPEPPPDIPPAISVPSSSYGLPSISNSYGPPQKVNFLPHGNSYAPLSNNFGPSSNTYGPPRTQSFGPPSNTYGPPKFLGPVRKPVYGPPRSQYGPPGKPVPSNKYGFKPPYKNNFGFGSGKFSNKPLSTYGPPVGYFKDNYSPIKFTSNFNSNNFQSHDDSFGQFGSGGVNNKYGPPTFDLGGGKGISSQYGVPDINFSNQGGGNLISSQYGPPNNNILGSPKPQYGPPQAQYGPPQAQYGPPQAQYGPPQAQYGPPQSQYGPPQPSPHPRPPHPGAPAPPTPPDIKYDGWQPIPGLISRVPSPEYGVPSGNHQHVEGGDLSYNKDLSPPPLDGRHTEHQSNSDGSLANLELENSYGPPQPPQKAVSDSYGAPLNTVTGSGGIVSTSGEEAHGHRNNHNEHNHHVGLNNEHNHHVGLNNEHNHHVGLNIGLSTVGISGQNVDAIKSIGYEIFPGGSSSYPGGQPSNTYGAPPTNSYASSHSYSNVNFGSSHSHNSFNSHKTLGHKGFSSNSGIGLIPPSGIYGAPSGSYGTPLFSKGPSSYLPPKPSKGFGHHGPSNLFGPSSHSSVSFQNVNHGSSSYNNIGSSSGYTSYNAPLNIVDGSYNIPQGSQLGSNLVSLDYSHPGLTIDLTQSHGQTNNFANAPHDCKSQSLPSLSYGVPSVNSYTAALSSLTTNIGHSGSAISGSYGVPESLPIPQHQIGVEPKPHETYGVPDLTVSHSQKVSSEVKANSIETDTLNSEGKTYGKSVAANFGPSSELVQSQSIDFSNIPLQGALGSYTLQIQSAEGGQSQVPHGQVLNDGLLQSILAAIEQPKGSASGQPIIQFQKSLEQQNFVTNDTISSVVEQLTDAEIRHSTQLARDEILKTSEVKDSEINYPPMNGDVNIAYSSPSSDVQIQYSPSSSDQDIQYSPSSSDETIQYSSSSSDQDTQYSSPTQYIITASDDVNEDKNVENNEVNSEDSETPVLQDNGIALYFNNNQRLKKETDESATGEQKFEKTSERNE</sequence>
<feature type="compositionally biased region" description="Basic and acidic residues" evidence="1">
    <location>
        <begin position="58"/>
        <end position="68"/>
    </location>
</feature>
<gene>
    <name evidence="3" type="ORF">PSYICH_LOCUS4404</name>
</gene>
<accession>A0A9P0G5R4</accession>
<feature type="region of interest" description="Disordered" evidence="1">
    <location>
        <begin position="655"/>
        <end position="675"/>
    </location>
</feature>
<dbReference type="Proteomes" id="UP001153636">
    <property type="component" value="Chromosome 14"/>
</dbReference>
<feature type="compositionally biased region" description="Polar residues" evidence="1">
    <location>
        <begin position="1002"/>
        <end position="1019"/>
    </location>
</feature>
<evidence type="ECO:0000256" key="1">
    <source>
        <dbReference type="SAM" id="MobiDB-lite"/>
    </source>
</evidence>
<feature type="signal peptide" evidence="2">
    <location>
        <begin position="1"/>
        <end position="22"/>
    </location>
</feature>
<proteinExistence type="predicted"/>
<dbReference type="AlphaFoldDB" id="A0A9P0G5R4"/>
<feature type="region of interest" description="Disordered" evidence="1">
    <location>
        <begin position="28"/>
        <end position="75"/>
    </location>
</feature>
<feature type="compositionally biased region" description="Basic and acidic residues" evidence="1">
    <location>
        <begin position="1101"/>
        <end position="1111"/>
    </location>
</feature>
<feature type="region of interest" description="Disordered" evidence="1">
    <location>
        <begin position="1002"/>
        <end position="1111"/>
    </location>
</feature>
<dbReference type="OrthoDB" id="8197069at2759"/>
<evidence type="ECO:0000313" key="3">
    <source>
        <dbReference type="EMBL" id="CAH1103099.1"/>
    </source>
</evidence>
<keyword evidence="2" id="KW-0732">Signal</keyword>